<organism evidence="1 2">
    <name type="scientific">Agathobacter rectalis</name>
    <dbReference type="NCBI Taxonomy" id="39491"/>
    <lineage>
        <taxon>Bacteria</taxon>
        <taxon>Bacillati</taxon>
        <taxon>Bacillota</taxon>
        <taxon>Clostridia</taxon>
        <taxon>Lachnospirales</taxon>
        <taxon>Lachnospiraceae</taxon>
        <taxon>Agathobacter</taxon>
    </lineage>
</organism>
<dbReference type="EMBL" id="QSTP01000005">
    <property type="protein sequence ID" value="RGM72145.1"/>
    <property type="molecule type" value="Genomic_DNA"/>
</dbReference>
<evidence type="ECO:0000313" key="1">
    <source>
        <dbReference type="EMBL" id="RGM72145.1"/>
    </source>
</evidence>
<dbReference type="AlphaFoldDB" id="A0A3E4YBP5"/>
<dbReference type="RefSeq" id="WP_117718654.1">
    <property type="nucleotide sequence ID" value="NZ_QSTP01000005.1"/>
</dbReference>
<evidence type="ECO:0000313" key="2">
    <source>
        <dbReference type="Proteomes" id="UP000260758"/>
    </source>
</evidence>
<accession>A0A3E4YBP5</accession>
<proteinExistence type="predicted"/>
<dbReference type="Proteomes" id="UP000260758">
    <property type="component" value="Unassembled WGS sequence"/>
</dbReference>
<protein>
    <submittedName>
        <fullName evidence="1">Uncharacterized protein</fullName>
    </submittedName>
</protein>
<name>A0A3E4YBP5_9FIRM</name>
<comment type="caution">
    <text evidence="1">The sequence shown here is derived from an EMBL/GenBank/DDBJ whole genome shotgun (WGS) entry which is preliminary data.</text>
</comment>
<reference evidence="1 2" key="1">
    <citation type="submission" date="2018-08" db="EMBL/GenBank/DDBJ databases">
        <title>A genome reference for cultivated species of the human gut microbiota.</title>
        <authorList>
            <person name="Zou Y."/>
            <person name="Xue W."/>
            <person name="Luo G."/>
        </authorList>
    </citation>
    <scope>NUCLEOTIDE SEQUENCE [LARGE SCALE GENOMIC DNA]</scope>
    <source>
        <strain evidence="1 2">OM07-13</strain>
    </source>
</reference>
<sequence>MSTTDYRDVVLDERTDANISLDKGDFVKCIDCDRLMLVNIGEGICPECCGDNLIWASNNKEEISEDFFNDNDKYTLVDMKS</sequence>
<gene>
    <name evidence="1" type="ORF">DXB99_06295</name>
</gene>